<sequence>MKKTTENRSTGVSSFLAKTTTRRSLRVHNESLPFGGYRLRECRMTCVVKRRTETGKLMMENKKRRPAK</sequence>
<evidence type="ECO:0000313" key="1">
    <source>
        <dbReference type="EMBL" id="MFH4977406.1"/>
    </source>
</evidence>
<keyword evidence="2" id="KW-1185">Reference proteome</keyword>
<name>A0ABD6ECM2_9BILA</name>
<evidence type="ECO:0000313" key="2">
    <source>
        <dbReference type="Proteomes" id="UP001608902"/>
    </source>
</evidence>
<dbReference type="EMBL" id="JBGFUD010002282">
    <property type="protein sequence ID" value="MFH4977406.1"/>
    <property type="molecule type" value="Genomic_DNA"/>
</dbReference>
<comment type="caution">
    <text evidence="1">The sequence shown here is derived from an EMBL/GenBank/DDBJ whole genome shotgun (WGS) entry which is preliminary data.</text>
</comment>
<dbReference type="Proteomes" id="UP001608902">
    <property type="component" value="Unassembled WGS sequence"/>
</dbReference>
<reference evidence="1 2" key="1">
    <citation type="submission" date="2024-08" db="EMBL/GenBank/DDBJ databases">
        <title>Gnathostoma spinigerum genome.</title>
        <authorList>
            <person name="Gonzalez-Bertolin B."/>
            <person name="Monzon S."/>
            <person name="Zaballos A."/>
            <person name="Jimenez P."/>
            <person name="Dekumyoy P."/>
            <person name="Varona S."/>
            <person name="Cuesta I."/>
            <person name="Sumanam S."/>
            <person name="Adisakwattana P."/>
            <person name="Gasser R.B."/>
            <person name="Hernandez-Gonzalez A."/>
            <person name="Young N.D."/>
            <person name="Perteguer M.J."/>
        </authorList>
    </citation>
    <scope>NUCLEOTIDE SEQUENCE [LARGE SCALE GENOMIC DNA]</scope>
    <source>
        <strain evidence="1">AL3</strain>
        <tissue evidence="1">Liver</tissue>
    </source>
</reference>
<accession>A0ABD6ECM2</accession>
<gene>
    <name evidence="1" type="ORF">AB6A40_004115</name>
</gene>
<evidence type="ECO:0008006" key="3">
    <source>
        <dbReference type="Google" id="ProtNLM"/>
    </source>
</evidence>
<proteinExistence type="predicted"/>
<organism evidence="1 2">
    <name type="scientific">Gnathostoma spinigerum</name>
    <dbReference type="NCBI Taxonomy" id="75299"/>
    <lineage>
        <taxon>Eukaryota</taxon>
        <taxon>Metazoa</taxon>
        <taxon>Ecdysozoa</taxon>
        <taxon>Nematoda</taxon>
        <taxon>Chromadorea</taxon>
        <taxon>Rhabditida</taxon>
        <taxon>Spirurina</taxon>
        <taxon>Gnathostomatomorpha</taxon>
        <taxon>Gnathostomatoidea</taxon>
        <taxon>Gnathostomatidae</taxon>
        <taxon>Gnathostoma</taxon>
    </lineage>
</organism>
<dbReference type="AlphaFoldDB" id="A0ABD6ECM2"/>
<protein>
    <recommendedName>
        <fullName evidence="3">Ribosomal protein L34</fullName>
    </recommendedName>
</protein>